<dbReference type="OrthoDB" id="10256793at2759"/>
<name>A0A9D5H2C8_9LILI</name>
<dbReference type="InterPro" id="IPR002939">
    <property type="entry name" value="DnaJ_C"/>
</dbReference>
<dbReference type="GO" id="GO:0051082">
    <property type="term" value="F:unfolded protein binding"/>
    <property type="evidence" value="ECO:0007669"/>
    <property type="project" value="InterPro"/>
</dbReference>
<gene>
    <name evidence="3" type="ORF">J5N97_001430</name>
</gene>
<dbReference type="Pfam" id="PF01556">
    <property type="entry name" value="DnaJ_C"/>
    <property type="match status" value="1"/>
</dbReference>
<dbReference type="GO" id="GO:0042026">
    <property type="term" value="P:protein refolding"/>
    <property type="evidence" value="ECO:0007669"/>
    <property type="project" value="TreeGrafter"/>
</dbReference>
<keyword evidence="1" id="KW-0479">Metal-binding</keyword>
<feature type="zinc finger region" description="CR-type" evidence="1">
    <location>
        <begin position="79"/>
        <end position="154"/>
    </location>
</feature>
<keyword evidence="1" id="KW-0863">Zinc-finger</keyword>
<dbReference type="Proteomes" id="UP001085076">
    <property type="component" value="Unassembled WGS sequence"/>
</dbReference>
<dbReference type="InterPro" id="IPR001305">
    <property type="entry name" value="HSP_DnaJ_Cys-rich_dom"/>
</dbReference>
<dbReference type="Gene3D" id="2.60.260.20">
    <property type="entry name" value="Urease metallochaperone UreE, N-terminal domain"/>
    <property type="match status" value="1"/>
</dbReference>
<accession>A0A9D5H2C8</accession>
<evidence type="ECO:0000256" key="1">
    <source>
        <dbReference type="PROSITE-ProRule" id="PRU00546"/>
    </source>
</evidence>
<dbReference type="SUPFAM" id="SSF49493">
    <property type="entry name" value="HSP40/DnaJ peptide-binding domain"/>
    <property type="match status" value="1"/>
</dbReference>
<dbReference type="Gene3D" id="2.10.230.10">
    <property type="entry name" value="Heat shock protein DnaJ, cysteine-rich domain"/>
    <property type="match status" value="1"/>
</dbReference>
<dbReference type="PANTHER" id="PTHR43096:SF36">
    <property type="entry name" value="CHAPERONE PROTEIN DNAJ 1, MITOCHONDRIAL"/>
    <property type="match status" value="1"/>
</dbReference>
<comment type="caution">
    <text evidence="3">The sequence shown here is derived from an EMBL/GenBank/DDBJ whole genome shotgun (WGS) entry which is preliminary data.</text>
</comment>
<dbReference type="InterPro" id="IPR036410">
    <property type="entry name" value="HSP_DnaJ_Cys-rich_dom_sf"/>
</dbReference>
<sequence length="195" mass="21292">MLTEGEEKVRYATADAKASVMHMKNMLLIMALGSTTPVEDPFSHTLYKIFSEVFEHEREVFASDMEVELSLTFSEAAKGCRKHVSFRAQVVCDSCYGRGHPKNAKPSKCPNCNGIGRVTAFPFTSTCSSYVRGLGKFVKDQCQLCKGSGVVEGVKNINVSIPAGVDSGIQLMCQRLEIVVGKVSFQETFTLSCGL</sequence>
<dbReference type="GO" id="GO:0008270">
    <property type="term" value="F:zinc ion binding"/>
    <property type="evidence" value="ECO:0007669"/>
    <property type="project" value="UniProtKB-KW"/>
</dbReference>
<dbReference type="CDD" id="cd10719">
    <property type="entry name" value="DnaJ_zf"/>
    <property type="match status" value="1"/>
</dbReference>
<keyword evidence="1" id="KW-0862">Zinc</keyword>
<dbReference type="SUPFAM" id="SSF57938">
    <property type="entry name" value="DnaJ/Hsp40 cysteine-rich domain"/>
    <property type="match status" value="1"/>
</dbReference>
<dbReference type="GO" id="GO:0005737">
    <property type="term" value="C:cytoplasm"/>
    <property type="evidence" value="ECO:0007669"/>
    <property type="project" value="TreeGrafter"/>
</dbReference>
<dbReference type="AlphaFoldDB" id="A0A9D5H2C8"/>
<dbReference type="EMBL" id="JAGGNH010000065">
    <property type="protein sequence ID" value="KAJ0960676.1"/>
    <property type="molecule type" value="Genomic_DNA"/>
</dbReference>
<organism evidence="3 4">
    <name type="scientific">Dioscorea zingiberensis</name>
    <dbReference type="NCBI Taxonomy" id="325984"/>
    <lineage>
        <taxon>Eukaryota</taxon>
        <taxon>Viridiplantae</taxon>
        <taxon>Streptophyta</taxon>
        <taxon>Embryophyta</taxon>
        <taxon>Tracheophyta</taxon>
        <taxon>Spermatophyta</taxon>
        <taxon>Magnoliopsida</taxon>
        <taxon>Liliopsida</taxon>
        <taxon>Dioscoreales</taxon>
        <taxon>Dioscoreaceae</taxon>
        <taxon>Dioscorea</taxon>
    </lineage>
</organism>
<protein>
    <recommendedName>
        <fullName evidence="2">CR-type domain-containing protein</fullName>
    </recommendedName>
</protein>
<dbReference type="PANTHER" id="PTHR43096">
    <property type="entry name" value="DNAJ HOMOLOG 1, MITOCHONDRIAL-RELATED"/>
    <property type="match status" value="1"/>
</dbReference>
<evidence type="ECO:0000259" key="2">
    <source>
        <dbReference type="PROSITE" id="PS51188"/>
    </source>
</evidence>
<dbReference type="GO" id="GO:0031072">
    <property type="term" value="F:heat shock protein binding"/>
    <property type="evidence" value="ECO:0007669"/>
    <property type="project" value="InterPro"/>
</dbReference>
<dbReference type="InterPro" id="IPR008971">
    <property type="entry name" value="HSP40/DnaJ_pept-bd"/>
</dbReference>
<evidence type="ECO:0000313" key="3">
    <source>
        <dbReference type="EMBL" id="KAJ0960676.1"/>
    </source>
</evidence>
<evidence type="ECO:0000313" key="4">
    <source>
        <dbReference type="Proteomes" id="UP001085076"/>
    </source>
</evidence>
<dbReference type="PROSITE" id="PS51188">
    <property type="entry name" value="ZF_CR"/>
    <property type="match status" value="1"/>
</dbReference>
<feature type="domain" description="CR-type" evidence="2">
    <location>
        <begin position="79"/>
        <end position="154"/>
    </location>
</feature>
<reference evidence="3 4" key="1">
    <citation type="journal article" date="2022" name="Hortic Res">
        <title>The genome of Dioscorea zingiberensis sheds light on the biosynthesis, origin and evolution of the medicinally important diosgenin saponins.</title>
        <authorList>
            <person name="Li Y."/>
            <person name="Tan C."/>
            <person name="Li Z."/>
            <person name="Guo J."/>
            <person name="Li S."/>
            <person name="Chen X."/>
            <person name="Wang C."/>
            <person name="Dai X."/>
            <person name="Yang H."/>
            <person name="Song W."/>
            <person name="Hou L."/>
            <person name="Xu J."/>
            <person name="Tong Z."/>
            <person name="Xu A."/>
            <person name="Yuan X."/>
            <person name="Wang W."/>
            <person name="Yang Q."/>
            <person name="Chen L."/>
            <person name="Sun Z."/>
            <person name="Wang K."/>
            <person name="Pan B."/>
            <person name="Chen J."/>
            <person name="Bao Y."/>
            <person name="Liu F."/>
            <person name="Qi X."/>
            <person name="Gang D.R."/>
            <person name="Wen J."/>
            <person name="Li J."/>
        </authorList>
    </citation>
    <scope>NUCLEOTIDE SEQUENCE [LARGE SCALE GENOMIC DNA]</scope>
    <source>
        <strain evidence="3">Dzin_1.0</strain>
    </source>
</reference>
<proteinExistence type="predicted"/>
<keyword evidence="4" id="KW-1185">Reference proteome</keyword>